<dbReference type="GO" id="GO:0061929">
    <property type="term" value="F:gamma-glutamylaminecyclotransferase activity"/>
    <property type="evidence" value="ECO:0007669"/>
    <property type="project" value="InterPro"/>
</dbReference>
<evidence type="ECO:0000313" key="2">
    <source>
        <dbReference type="EMBL" id="PNR29445.1"/>
    </source>
</evidence>
<dbReference type="SUPFAM" id="SSF110857">
    <property type="entry name" value="Gamma-glutamyl cyclotransferase-like"/>
    <property type="match status" value="1"/>
</dbReference>
<accession>A0A2K1IJJ4</accession>
<dbReference type="AlphaFoldDB" id="A0A2K1IJJ4"/>
<organism evidence="2">
    <name type="scientific">Physcomitrium patens</name>
    <name type="common">Spreading-leaved earth moss</name>
    <name type="synonym">Physcomitrella patens</name>
    <dbReference type="NCBI Taxonomy" id="3218"/>
    <lineage>
        <taxon>Eukaryota</taxon>
        <taxon>Viridiplantae</taxon>
        <taxon>Streptophyta</taxon>
        <taxon>Embryophyta</taxon>
        <taxon>Bryophyta</taxon>
        <taxon>Bryophytina</taxon>
        <taxon>Bryopsida</taxon>
        <taxon>Funariidae</taxon>
        <taxon>Funariales</taxon>
        <taxon>Funariaceae</taxon>
        <taxon>Physcomitrium</taxon>
    </lineage>
</organism>
<dbReference type="EnsemblPlants" id="Pp3c23_15710V3.1">
    <property type="protein sequence ID" value="Pp3c23_15710V3.1"/>
    <property type="gene ID" value="Pp3c23_15710"/>
</dbReference>
<dbReference type="Proteomes" id="UP000006727">
    <property type="component" value="Chromosome 23"/>
</dbReference>
<reference evidence="2 4" key="2">
    <citation type="journal article" date="2018" name="Plant J.">
        <title>The Physcomitrella patens chromosome-scale assembly reveals moss genome structure and evolution.</title>
        <authorList>
            <person name="Lang D."/>
            <person name="Ullrich K.K."/>
            <person name="Murat F."/>
            <person name="Fuchs J."/>
            <person name="Jenkins J."/>
            <person name="Haas F.B."/>
            <person name="Piednoel M."/>
            <person name="Gundlach H."/>
            <person name="Van Bel M."/>
            <person name="Meyberg R."/>
            <person name="Vives C."/>
            <person name="Morata J."/>
            <person name="Symeonidi A."/>
            <person name="Hiss M."/>
            <person name="Muchero W."/>
            <person name="Kamisugi Y."/>
            <person name="Saleh O."/>
            <person name="Blanc G."/>
            <person name="Decker E.L."/>
            <person name="van Gessel N."/>
            <person name="Grimwood J."/>
            <person name="Hayes R.D."/>
            <person name="Graham S.W."/>
            <person name="Gunter L.E."/>
            <person name="McDaniel S.F."/>
            <person name="Hoernstein S.N.W."/>
            <person name="Larsson A."/>
            <person name="Li F.W."/>
            <person name="Perroud P.F."/>
            <person name="Phillips J."/>
            <person name="Ranjan P."/>
            <person name="Rokshar D.S."/>
            <person name="Rothfels C.J."/>
            <person name="Schneider L."/>
            <person name="Shu S."/>
            <person name="Stevenson D.W."/>
            <person name="Thummler F."/>
            <person name="Tillich M."/>
            <person name="Villarreal Aguilar J.C."/>
            <person name="Widiez T."/>
            <person name="Wong G.K."/>
            <person name="Wymore A."/>
            <person name="Zhang Y."/>
            <person name="Zimmer A.D."/>
            <person name="Quatrano R.S."/>
            <person name="Mayer K.F.X."/>
            <person name="Goodstein D."/>
            <person name="Casacuberta J.M."/>
            <person name="Vandepoele K."/>
            <person name="Reski R."/>
            <person name="Cuming A.C."/>
            <person name="Tuskan G.A."/>
            <person name="Maumus F."/>
            <person name="Salse J."/>
            <person name="Schmutz J."/>
            <person name="Rensing S.A."/>
        </authorList>
    </citation>
    <scope>NUCLEOTIDE SEQUENCE [LARGE SCALE GENOMIC DNA]</scope>
    <source>
        <strain evidence="3 4">cv. Gransden 2004</strain>
    </source>
</reference>
<dbReference type="STRING" id="3218.A0A2K1IJJ4"/>
<dbReference type="FunCoup" id="A0A2K1IJJ4">
    <property type="interactions" value="218"/>
</dbReference>
<proteinExistence type="inferred from homology"/>
<dbReference type="Gramene" id="Pp3c23_15710V3.1">
    <property type="protein sequence ID" value="Pp3c23_15710V3.1"/>
    <property type="gene ID" value="Pp3c23_15710"/>
</dbReference>
<gene>
    <name evidence="2" type="ORF">PHYPA_028138</name>
</gene>
<dbReference type="PANTHER" id="PTHR12510:SF4">
    <property type="entry name" value="GAMMA-GLUTAMYLAMINECYCLOTRANSFERASE"/>
    <property type="match status" value="1"/>
</dbReference>
<evidence type="ECO:0000256" key="1">
    <source>
        <dbReference type="RuleBase" id="RU367036"/>
    </source>
</evidence>
<evidence type="ECO:0000313" key="3">
    <source>
        <dbReference type="EnsemblPlants" id="Pp3c23_15710V3.1"/>
    </source>
</evidence>
<dbReference type="GO" id="GO:0005829">
    <property type="term" value="C:cytosol"/>
    <property type="evidence" value="ECO:0000318"/>
    <property type="project" value="GO_Central"/>
</dbReference>
<protein>
    <recommendedName>
        <fullName evidence="1">Gamma-glutamylcyclotransferase family protein</fullName>
    </recommendedName>
</protein>
<dbReference type="EMBL" id="ABEU02000023">
    <property type="protein sequence ID" value="PNR29445.1"/>
    <property type="molecule type" value="Genomic_DNA"/>
</dbReference>
<sequence length="143" mass="16395">MLGEDQAQFIGVAKTKELYPLVCDPFQVSFLFNIPSSGLQVKGYLYSRIAVDQTAQELLDELKGVSKGHYECRPLVLTNLQSLDYDCKPNSEILTKGYFAHPSLQHGLSRVRHIEAYTKRGTATYFYRKDRPKNYTFLEHVNN</sequence>
<reference evidence="2 4" key="1">
    <citation type="journal article" date="2008" name="Science">
        <title>The Physcomitrella genome reveals evolutionary insights into the conquest of land by plants.</title>
        <authorList>
            <person name="Rensing S."/>
            <person name="Lang D."/>
            <person name="Zimmer A."/>
            <person name="Terry A."/>
            <person name="Salamov A."/>
            <person name="Shapiro H."/>
            <person name="Nishiyama T."/>
            <person name="Perroud P.-F."/>
            <person name="Lindquist E."/>
            <person name="Kamisugi Y."/>
            <person name="Tanahashi T."/>
            <person name="Sakakibara K."/>
            <person name="Fujita T."/>
            <person name="Oishi K."/>
            <person name="Shin-I T."/>
            <person name="Kuroki Y."/>
            <person name="Toyoda A."/>
            <person name="Suzuki Y."/>
            <person name="Hashimoto A."/>
            <person name="Yamaguchi K."/>
            <person name="Sugano A."/>
            <person name="Kohara Y."/>
            <person name="Fujiyama A."/>
            <person name="Anterola A."/>
            <person name="Aoki S."/>
            <person name="Ashton N."/>
            <person name="Barbazuk W.B."/>
            <person name="Barker E."/>
            <person name="Bennetzen J."/>
            <person name="Bezanilla M."/>
            <person name="Blankenship R."/>
            <person name="Cho S.H."/>
            <person name="Dutcher S."/>
            <person name="Estelle M."/>
            <person name="Fawcett J.A."/>
            <person name="Gundlach H."/>
            <person name="Hanada K."/>
            <person name="Heyl A."/>
            <person name="Hicks K.A."/>
            <person name="Hugh J."/>
            <person name="Lohr M."/>
            <person name="Mayer K."/>
            <person name="Melkozernov A."/>
            <person name="Murata T."/>
            <person name="Nelson D."/>
            <person name="Pils B."/>
            <person name="Prigge M."/>
            <person name="Reiss B."/>
            <person name="Renner T."/>
            <person name="Rombauts S."/>
            <person name="Rushton P."/>
            <person name="Sanderfoot A."/>
            <person name="Schween G."/>
            <person name="Shiu S.-H."/>
            <person name="Stueber K."/>
            <person name="Theodoulou F.L."/>
            <person name="Tu H."/>
            <person name="Van de Peer Y."/>
            <person name="Verrier P.J."/>
            <person name="Waters E."/>
            <person name="Wood A."/>
            <person name="Yang L."/>
            <person name="Cove D."/>
            <person name="Cuming A."/>
            <person name="Hasebe M."/>
            <person name="Lucas S."/>
            <person name="Mishler D.B."/>
            <person name="Reski R."/>
            <person name="Grigoriev I."/>
            <person name="Quatrano R.S."/>
            <person name="Boore J.L."/>
        </authorList>
    </citation>
    <scope>NUCLEOTIDE SEQUENCE [LARGE SCALE GENOMIC DNA]</scope>
    <source>
        <strain evidence="3 4">cv. Gransden 2004</strain>
    </source>
</reference>
<evidence type="ECO:0000313" key="4">
    <source>
        <dbReference type="Proteomes" id="UP000006727"/>
    </source>
</evidence>
<name>A0A2K1IJJ4_PHYPA</name>
<dbReference type="PANTHER" id="PTHR12510">
    <property type="entry name" value="TROPONIN C-AKIN-1 PROTEIN"/>
    <property type="match status" value="1"/>
</dbReference>
<dbReference type="PaxDb" id="3218-PP1S156_138V6.1"/>
<dbReference type="Gene3D" id="3.10.490.10">
    <property type="entry name" value="Gamma-glutamyl cyclotransferase-like"/>
    <property type="match status" value="1"/>
</dbReference>
<comment type="similarity">
    <text evidence="1">Belongs to the gamma-glutamylcyclotransferase family.</text>
</comment>
<reference evidence="3" key="3">
    <citation type="submission" date="2020-12" db="UniProtKB">
        <authorList>
            <consortium name="EnsemblPlants"/>
        </authorList>
    </citation>
    <scope>IDENTIFICATION</scope>
</reference>
<dbReference type="InParanoid" id="A0A2K1IJJ4"/>
<keyword evidence="4" id="KW-1185">Reference proteome</keyword>
<dbReference type="InterPro" id="IPR036568">
    <property type="entry name" value="GGCT-like_sf"/>
</dbReference>
<dbReference type="InterPro" id="IPR039126">
    <property type="entry name" value="GGACT"/>
</dbReference>